<sequence length="1338" mass="155138">MLQTGRSIGWCMSYTGSRRRRWRLWRGHMHGNLLLDDQIHIEQIRKYLWSGREYGKAAVMVGSGFSRNAERFSQTTPPFPLWSDLGRIFYDALNPQWNEPTLGSTRPVSGVAAVKYASEYEAKFGRLALNNLLLESTPDNKYSPGNLHELLLSLPWSDVFTTNYDTLLERTLPRIFDKKYDTIENINQIPTKMKPRIIKLHGSFPSNFPFIITQKDYDDYPKNFAPFTNLVQQSVMENIFCLIGFSGDDPNFVRWVEWVRKYLGGYAPPIYLCGVLDANQLDRDRYENNGVKMIDLAPLFPRTEWPDSDERHRCAMEWFLWTLKLGEPQNKLRWPKPTRVPQPKLSSSFIPQLPPGTPPLPNLGPASSKDNKISPEGLIELSKRWHEQRLHYPGWVVTPSENRAVIWNYTHGWINPIVNSIGSLDFPENLYLLFELIWRLDKALVPPYGRVAEALRKLLISINPYPQIIHQDEAEYRPDVEEVRELNWKRIGESWVYLAFAMARQTREFFNENEHQQWMGWLEKVSELKKEWKIRYYYEDSLYNLFKFNQDQVHEILETWPEDYDIPHLAVKRAAILAELGELADAERILHDTLTQLRSHLQSNVDDYALLSQEGWTMNLLHLISHSNLWPLDDTLTEEFHNRWERLGYYRCSPLPDIEWLKTGVSTPTPASVPRFERKRDFDPGTVTNTMHLFSGQDFDRYLSAFSFLRLYEDAGMPMMCGFVSVYSEEIANASNAIEDLAPYWSLNALIRSRKNDHVNTRFNRAYIAALSQEQVDAYRSLLFNSLQKSVKYLIENPSINHRTKPSFPYRQTITLSELLSRLCIRFSPSELSQLLETTSEMYKSPVFYRDPALHDGIKHLFQRIFHTMTDDQILLLLPQLLSLPIVNEDNYRPAIVGHWIEPFEYINLGKNVTIPENLDQNVIKIQIARLIRIAKLEDNEARSRALLRLVFLINTRALDEAEEKEFAEAMWDRIDPNTSLPGQTSFLKSAFFRLPQIENGDAKEKFRNYLSSIPIPRIIVRKFAPDGKQIGVTAHVSNNLSNYLSEWESASPPRTCPHTCEDGKYIDWTPDERSALLLKVEEVWDDLKELLGDPSKNLEPYTLDSLHSQFSGLVRLLNAVILPNIHQLRKDQAEKLKLQLLPEMEDLGVNVLSAYPFVLLIDSSYYERVTALLREGIISPNPSKVHDALIGIYHWICCSRNENCLSPPEDLLNELVHKISTRRQPELDMALNIAAATVEGCPGTFSQKQLQELYIGLEYLLVETDLAHEHESDARWDQPISIPLNEKPDIRRYSAVLAHALHKYCTAHNNGVPTVLDKWKEICKSDPLPEVRKAWKM</sequence>
<dbReference type="Pfam" id="PF13289">
    <property type="entry name" value="SIR2_2"/>
    <property type="match status" value="1"/>
</dbReference>
<reference evidence="1 2" key="1">
    <citation type="submission" date="2018-05" db="EMBL/GenBank/DDBJ databases">
        <title>Isolation and characterization of genus Methanoculleus species and their viruses from deep sea marine sediment offshore southwestern Taiwan.</title>
        <authorList>
            <person name="Wei W.-H."/>
            <person name="Chen W.-C."/>
            <person name="Lai M.-C."/>
            <person name="Chen S.-C."/>
        </authorList>
    </citation>
    <scope>NUCLEOTIDE SEQUENCE [LARGE SCALE GENOMIC DNA]</scope>
    <source>
        <strain evidence="1 2">CWC-02</strain>
    </source>
</reference>
<gene>
    <name evidence="1" type="ORF">DIC75_01225</name>
</gene>
<name>A0ABD4TBR1_9EURY</name>
<proteinExistence type="predicted"/>
<evidence type="ECO:0000313" key="2">
    <source>
        <dbReference type="Proteomes" id="UP001523230"/>
    </source>
</evidence>
<dbReference type="InterPro" id="IPR016024">
    <property type="entry name" value="ARM-type_fold"/>
</dbReference>
<keyword evidence="2" id="KW-1185">Reference proteome</keyword>
<accession>A0ABD4TBR1</accession>
<dbReference type="Proteomes" id="UP001523230">
    <property type="component" value="Unassembled WGS sequence"/>
</dbReference>
<evidence type="ECO:0008006" key="3">
    <source>
        <dbReference type="Google" id="ProtNLM"/>
    </source>
</evidence>
<organism evidence="1 2">
    <name type="scientific">Methanoculleus oceani</name>
    <dbReference type="NCBI Taxonomy" id="2184756"/>
    <lineage>
        <taxon>Archaea</taxon>
        <taxon>Methanobacteriati</taxon>
        <taxon>Methanobacteriota</taxon>
        <taxon>Stenosarchaea group</taxon>
        <taxon>Methanomicrobia</taxon>
        <taxon>Methanomicrobiales</taxon>
        <taxon>Methanomicrobiaceae</taxon>
        <taxon>Methanoculleus</taxon>
    </lineage>
</organism>
<protein>
    <recommendedName>
        <fullName evidence="3">SIR2-like domain-containing protein</fullName>
    </recommendedName>
</protein>
<dbReference type="EMBL" id="QFDM01000001">
    <property type="protein sequence ID" value="MCM2464947.1"/>
    <property type="molecule type" value="Genomic_DNA"/>
</dbReference>
<comment type="caution">
    <text evidence="1">The sequence shown here is derived from an EMBL/GenBank/DDBJ whole genome shotgun (WGS) entry which is preliminary data.</text>
</comment>
<evidence type="ECO:0000313" key="1">
    <source>
        <dbReference type="EMBL" id="MCM2464947.1"/>
    </source>
</evidence>
<dbReference type="SUPFAM" id="SSF48371">
    <property type="entry name" value="ARM repeat"/>
    <property type="match status" value="1"/>
</dbReference>